<gene>
    <name evidence="3" type="ORF">FD16_GL002401</name>
</gene>
<accession>A0A0R1WBN7</accession>
<dbReference type="InterPro" id="IPR029039">
    <property type="entry name" value="Flavoprotein-like_sf"/>
</dbReference>
<dbReference type="InterPro" id="IPR046980">
    <property type="entry name" value="KefG/KefF"/>
</dbReference>
<organism evidence="3 4">
    <name type="scientific">Paucilactobacillus suebicus DSM 5007 = KCTC 3549</name>
    <dbReference type="NCBI Taxonomy" id="1423807"/>
    <lineage>
        <taxon>Bacteria</taxon>
        <taxon>Bacillati</taxon>
        <taxon>Bacillota</taxon>
        <taxon>Bacilli</taxon>
        <taxon>Lactobacillales</taxon>
        <taxon>Lactobacillaceae</taxon>
        <taxon>Paucilactobacillus</taxon>
    </lineage>
</organism>
<protein>
    <submittedName>
        <fullName evidence="3">NADPH-quinone reductase</fullName>
    </submittedName>
</protein>
<dbReference type="SUPFAM" id="SSF52218">
    <property type="entry name" value="Flavoproteins"/>
    <property type="match status" value="1"/>
</dbReference>
<dbReference type="eggNOG" id="COG2249">
    <property type="taxonomic scope" value="Bacteria"/>
</dbReference>
<dbReference type="GO" id="GO:0009055">
    <property type="term" value="F:electron transfer activity"/>
    <property type="evidence" value="ECO:0007669"/>
    <property type="project" value="TreeGrafter"/>
</dbReference>
<dbReference type="Proteomes" id="UP000051820">
    <property type="component" value="Unassembled WGS sequence"/>
</dbReference>
<evidence type="ECO:0000256" key="1">
    <source>
        <dbReference type="ARBA" id="ARBA00023002"/>
    </source>
</evidence>
<dbReference type="PANTHER" id="PTHR47307:SF1">
    <property type="entry name" value="GLUTATHIONE-REGULATED POTASSIUM-EFFLUX SYSTEM ANCILLARY PROTEIN KEFG"/>
    <property type="match status" value="1"/>
</dbReference>
<dbReference type="EMBL" id="AZGF01000008">
    <property type="protein sequence ID" value="KRM12406.1"/>
    <property type="molecule type" value="Genomic_DNA"/>
</dbReference>
<evidence type="ECO:0000259" key="2">
    <source>
        <dbReference type="Pfam" id="PF02525"/>
    </source>
</evidence>
<comment type="caution">
    <text evidence="3">The sequence shown here is derived from an EMBL/GenBank/DDBJ whole genome shotgun (WGS) entry which is preliminary data.</text>
</comment>
<keyword evidence="1" id="KW-0560">Oxidoreductase</keyword>
<feature type="domain" description="Flavodoxin-like fold" evidence="2">
    <location>
        <begin position="1"/>
        <end position="163"/>
    </location>
</feature>
<dbReference type="GO" id="GO:0010181">
    <property type="term" value="F:FMN binding"/>
    <property type="evidence" value="ECO:0007669"/>
    <property type="project" value="TreeGrafter"/>
</dbReference>
<dbReference type="InterPro" id="IPR003680">
    <property type="entry name" value="Flavodoxin_fold"/>
</dbReference>
<sequence>MKTLIIVAHPQRNESVTQTFFRDSLANLDNVTWHPIEPQFDVKEERQLLISNDRIILQFPLYWYSAPALMKKWIDDVFGDTFALAPEFVMEDRELGLVVTTASAGDDFGAGKPEQFTMSEILRPFEAMTKKVKMKYLAPFVVHQFGYQTEEQHEQLLTDYQQYATNSDFQDFSGQTKWFLAQLKNKMNKLDNEYDIIMVQSLYDQLESGQDELKDLQWTLSMIKNAGEDKNGNNGLD</sequence>
<dbReference type="GO" id="GO:0003955">
    <property type="term" value="F:NAD(P)H dehydrogenase (quinone) activity"/>
    <property type="evidence" value="ECO:0007669"/>
    <property type="project" value="TreeGrafter"/>
</dbReference>
<dbReference type="AlphaFoldDB" id="A0A0R1WBN7"/>
<dbReference type="RefSeq" id="WP_010621241.1">
    <property type="nucleotide sequence ID" value="NZ_AZGF01000008.1"/>
</dbReference>
<keyword evidence="4" id="KW-1185">Reference proteome</keyword>
<name>A0A0R1WBN7_9LACO</name>
<dbReference type="PATRIC" id="fig|1423807.3.peg.2479"/>
<dbReference type="STRING" id="1423807.FD16_GL002401"/>
<dbReference type="OrthoDB" id="9798454at2"/>
<proteinExistence type="predicted"/>
<dbReference type="Gene3D" id="3.40.50.360">
    <property type="match status" value="1"/>
</dbReference>
<evidence type="ECO:0000313" key="3">
    <source>
        <dbReference type="EMBL" id="KRM12406.1"/>
    </source>
</evidence>
<dbReference type="PANTHER" id="PTHR47307">
    <property type="entry name" value="GLUTATHIONE-REGULATED POTASSIUM-EFFLUX SYSTEM ANCILLARY PROTEIN KEFG"/>
    <property type="match status" value="1"/>
</dbReference>
<reference evidence="3 4" key="1">
    <citation type="journal article" date="2015" name="Genome Announc.">
        <title>Expanding the biotechnology potential of lactobacilli through comparative genomics of 213 strains and associated genera.</title>
        <authorList>
            <person name="Sun Z."/>
            <person name="Harris H.M."/>
            <person name="McCann A."/>
            <person name="Guo C."/>
            <person name="Argimon S."/>
            <person name="Zhang W."/>
            <person name="Yang X."/>
            <person name="Jeffery I.B."/>
            <person name="Cooney J.C."/>
            <person name="Kagawa T.F."/>
            <person name="Liu W."/>
            <person name="Song Y."/>
            <person name="Salvetti E."/>
            <person name="Wrobel A."/>
            <person name="Rasinkangas P."/>
            <person name="Parkhill J."/>
            <person name="Rea M.C."/>
            <person name="O'Sullivan O."/>
            <person name="Ritari J."/>
            <person name="Douillard F.P."/>
            <person name="Paul Ross R."/>
            <person name="Yang R."/>
            <person name="Briner A.E."/>
            <person name="Felis G.E."/>
            <person name="de Vos W.M."/>
            <person name="Barrangou R."/>
            <person name="Klaenhammer T.R."/>
            <person name="Caufield P.W."/>
            <person name="Cui Y."/>
            <person name="Zhang H."/>
            <person name="O'Toole P.W."/>
        </authorList>
    </citation>
    <scope>NUCLEOTIDE SEQUENCE [LARGE SCALE GENOMIC DNA]</scope>
    <source>
        <strain evidence="3 4">DSM 5007</strain>
    </source>
</reference>
<dbReference type="Pfam" id="PF02525">
    <property type="entry name" value="Flavodoxin_2"/>
    <property type="match status" value="1"/>
</dbReference>
<evidence type="ECO:0000313" key="4">
    <source>
        <dbReference type="Proteomes" id="UP000051820"/>
    </source>
</evidence>